<accession>A0A1H0IW64</accession>
<reference evidence="2" key="1">
    <citation type="submission" date="2016-10" db="EMBL/GenBank/DDBJ databases">
        <authorList>
            <person name="Varghese N."/>
            <person name="Submissions S."/>
        </authorList>
    </citation>
    <scope>NUCLEOTIDE SEQUENCE [LARGE SCALE GENOMIC DNA]</scope>
    <source>
        <strain evidence="2">BL47</strain>
    </source>
</reference>
<proteinExistence type="predicted"/>
<dbReference type="Proteomes" id="UP000198704">
    <property type="component" value="Unassembled WGS sequence"/>
</dbReference>
<dbReference type="EMBL" id="FNHS01000020">
    <property type="protein sequence ID" value="SDO35450.1"/>
    <property type="molecule type" value="Genomic_DNA"/>
</dbReference>
<dbReference type="AlphaFoldDB" id="A0A1H0IW64"/>
<keyword evidence="2" id="KW-1185">Reference proteome</keyword>
<evidence type="ECO:0000313" key="2">
    <source>
        <dbReference type="Proteomes" id="UP000198704"/>
    </source>
</evidence>
<gene>
    <name evidence="1" type="ORF">SAMN05216360_12053</name>
</gene>
<protein>
    <submittedName>
        <fullName evidence="1">Uncharacterized protein</fullName>
    </submittedName>
</protein>
<sequence>MIDYRSTDRSCDIIRDLCPQWEIRETRNKYFDSQIIDDEVVFYERMIAGWRMALNVTEFLVGNFGQLNQFSGPTQHFIGNIVFVHPETDIYPSPDLPLYDQVQFGYIEDNPNAIRILDTGARASRSIHNFDLVYPMAGRHWPQTPTLNDLVIFYYGYTYRNEAIISRKLQIKQNISPEEAQKVGGNHPNTVTRDRFLSNIETYHLPRCRDLSGVVENLTRFHRSPNRVS</sequence>
<evidence type="ECO:0000313" key="1">
    <source>
        <dbReference type="EMBL" id="SDO35450.1"/>
    </source>
</evidence>
<organism evidence="1 2">
    <name type="scientific">Methylobacterium phyllostachyos</name>
    <dbReference type="NCBI Taxonomy" id="582672"/>
    <lineage>
        <taxon>Bacteria</taxon>
        <taxon>Pseudomonadati</taxon>
        <taxon>Pseudomonadota</taxon>
        <taxon>Alphaproteobacteria</taxon>
        <taxon>Hyphomicrobiales</taxon>
        <taxon>Methylobacteriaceae</taxon>
        <taxon>Methylobacterium</taxon>
    </lineage>
</organism>
<name>A0A1H0IW64_9HYPH</name>